<feature type="transmembrane region" description="Helical" evidence="4">
    <location>
        <begin position="403"/>
        <end position="424"/>
    </location>
</feature>
<keyword evidence="4" id="KW-1133">Transmembrane helix</keyword>
<reference evidence="6" key="1">
    <citation type="submission" date="2022-07" db="EMBL/GenBank/DDBJ databases">
        <title>Arcobacter roscoffensis sp. nov., a marine bacterium isolated from coastal seawater collected from Roscoff, France.</title>
        <authorList>
            <person name="Pascual J."/>
            <person name="Lepeaux C."/>
            <person name="Methner A."/>
            <person name="Overmann J."/>
        </authorList>
    </citation>
    <scope>NUCLEOTIDE SEQUENCE</scope>
    <source>
        <strain evidence="6">ARW1-2F2</strain>
    </source>
</reference>
<evidence type="ECO:0000259" key="5">
    <source>
        <dbReference type="PROSITE" id="PS50111"/>
    </source>
</evidence>
<keyword evidence="4" id="KW-0812">Transmembrane</keyword>
<evidence type="ECO:0000313" key="6">
    <source>
        <dbReference type="EMBL" id="UTJ06182.1"/>
    </source>
</evidence>
<organism evidence="6 7">
    <name type="scientific">Arcobacter roscoffensis</name>
    <dbReference type="NCBI Taxonomy" id="2961520"/>
    <lineage>
        <taxon>Bacteria</taxon>
        <taxon>Pseudomonadati</taxon>
        <taxon>Campylobacterota</taxon>
        <taxon>Epsilonproteobacteria</taxon>
        <taxon>Campylobacterales</taxon>
        <taxon>Arcobacteraceae</taxon>
        <taxon>Arcobacter</taxon>
    </lineage>
</organism>
<dbReference type="PANTHER" id="PTHR43531">
    <property type="entry name" value="PROTEIN ICFG"/>
    <property type="match status" value="1"/>
</dbReference>
<gene>
    <name evidence="6" type="ORF">NJU99_13145</name>
</gene>
<dbReference type="CDD" id="cd11386">
    <property type="entry name" value="MCP_signal"/>
    <property type="match status" value="1"/>
</dbReference>
<dbReference type="PANTHER" id="PTHR43531:SF11">
    <property type="entry name" value="METHYL-ACCEPTING CHEMOTAXIS PROTEIN 3"/>
    <property type="match status" value="1"/>
</dbReference>
<dbReference type="RefSeq" id="WP_254576362.1">
    <property type="nucleotide sequence ID" value="NZ_CP100595.1"/>
</dbReference>
<evidence type="ECO:0000256" key="3">
    <source>
        <dbReference type="PROSITE-ProRule" id="PRU00284"/>
    </source>
</evidence>
<dbReference type="Pfam" id="PF00015">
    <property type="entry name" value="MCPsignal"/>
    <property type="match status" value="1"/>
</dbReference>
<evidence type="ECO:0000313" key="7">
    <source>
        <dbReference type="Proteomes" id="UP001060012"/>
    </source>
</evidence>
<dbReference type="Gene3D" id="6.10.340.10">
    <property type="match status" value="1"/>
</dbReference>
<proteinExistence type="inferred from homology"/>
<dbReference type="PROSITE" id="PS50111">
    <property type="entry name" value="CHEMOTAXIS_TRANSDUC_2"/>
    <property type="match status" value="1"/>
</dbReference>
<dbReference type="SUPFAM" id="SSF58104">
    <property type="entry name" value="Methyl-accepting chemotaxis protein (MCP) signaling domain"/>
    <property type="match status" value="1"/>
</dbReference>
<keyword evidence="3" id="KW-0807">Transducer</keyword>
<accession>A0ABY5E1W1</accession>
<dbReference type="EMBL" id="CP100595">
    <property type="protein sequence ID" value="UTJ06182.1"/>
    <property type="molecule type" value="Genomic_DNA"/>
</dbReference>
<evidence type="ECO:0000256" key="1">
    <source>
        <dbReference type="ARBA" id="ARBA00022500"/>
    </source>
</evidence>
<dbReference type="Proteomes" id="UP001060012">
    <property type="component" value="Chromosome"/>
</dbReference>
<protein>
    <submittedName>
        <fullName evidence="6">Methyl-accepting chemotaxis protein</fullName>
    </submittedName>
</protein>
<name>A0ABY5E1W1_9BACT</name>
<keyword evidence="7" id="KW-1185">Reference proteome</keyword>
<dbReference type="Gene3D" id="1.10.287.950">
    <property type="entry name" value="Methyl-accepting chemotaxis protein"/>
    <property type="match status" value="1"/>
</dbReference>
<keyword evidence="1" id="KW-0145">Chemotaxis</keyword>
<keyword evidence="4" id="KW-0472">Membrane</keyword>
<feature type="domain" description="Methyl-accepting transducer" evidence="5">
    <location>
        <begin position="587"/>
        <end position="816"/>
    </location>
</feature>
<evidence type="ECO:0000256" key="2">
    <source>
        <dbReference type="ARBA" id="ARBA00029447"/>
    </source>
</evidence>
<dbReference type="SMART" id="SM00283">
    <property type="entry name" value="MA"/>
    <property type="match status" value="1"/>
</dbReference>
<evidence type="ECO:0000256" key="4">
    <source>
        <dbReference type="SAM" id="Phobius"/>
    </source>
</evidence>
<comment type="similarity">
    <text evidence="2">Belongs to the methyl-accepting chemotaxis (MCP) protein family.</text>
</comment>
<dbReference type="InterPro" id="IPR004089">
    <property type="entry name" value="MCPsignal_dom"/>
</dbReference>
<sequence>MFKNMSIKIKLTLVSVIGLLILGVFITVLSVNKSTEALLEAEYNKLKSIETTKASEINNYFNSLKSLLISLANSKSTQEAFLEFEDGFYKLSDEIDLDTQSIKKSLQNDFEANYLNSVNYDVPNSQNRRSTSSYVPSLDSALIAQYIFITNNKEKLGEKNSLIYDEAFDSSYMKAHKKYHLTYDKYLNEFALYDIFMVDLKGNLIYTDFKEKDFATNLKSGVYSNTGIAKAYKKALNLSEGDLAFEDFAPYEPSYNAAASFIATPIFVDDVKKGVLIFQMPVDNINAIMNFEGKFKQAGLGNSGEVYLVGSDYKMRNNSRFIKDIKNDVVQNLGSTIGIWEIKTPSVQNALENKDFQDIITDYRGIDVLSLSSTIDIFDTTKWAIIAEIDEEEALAPAHELRLIISVLSLIIIVLVALVTLYFFNALVLKPLEQFQNSLLSFFDYVNKKTEDIKLLEVKSNDEIGLMAKAVNENIELTQKSLEEEKSLISDASTVINSVNSGDLSQRINSNSSNKGLNELKDLINTMLINLDNNINNILEILGEYANYNYLKQVDKKDLRGELASLIDGINDLGDSITGMLLENKNNGLTLQNGSQKLLSNVDSLNTSSNEAAASLEQTAAALEEITSLVTTNTQKVNEMSSKTNQLTSSVKEGENLATSTTLAMDEINEQVQSISEAILVIDQIAFQTNILSLNAAVEAATAGEAGKGFAVVAQEVRNLASRSAEAANEIKSIVENATSKANEGKHISENMIKGYSDLNSSITETIELIKDVASASSEQKTGVEQVNDAINMLDSQTQKNAAIATETKTIAEQTNKIALKVVEDTNTKEFKGK</sequence>
<dbReference type="InterPro" id="IPR051310">
    <property type="entry name" value="MCP_chemotaxis"/>
</dbReference>